<protein>
    <submittedName>
        <fullName evidence="2">Uncharacterized protein</fullName>
    </submittedName>
</protein>
<accession>A0ABY0ETM6</accession>
<comment type="caution">
    <text evidence="2">The sequence shown here is derived from an EMBL/GenBank/DDBJ whole genome shotgun (WGS) entry which is preliminary data.</text>
</comment>
<dbReference type="EMBL" id="PDKD01000198">
    <property type="protein sequence ID" value="RXJ85638.1"/>
    <property type="molecule type" value="Genomic_DNA"/>
</dbReference>
<dbReference type="Proteomes" id="UP000289132">
    <property type="component" value="Unassembled WGS sequence"/>
</dbReference>
<gene>
    <name evidence="2" type="ORF">CRU87_10735</name>
</gene>
<feature type="compositionally biased region" description="Basic and acidic residues" evidence="1">
    <location>
        <begin position="8"/>
        <end position="24"/>
    </location>
</feature>
<evidence type="ECO:0000256" key="1">
    <source>
        <dbReference type="SAM" id="MobiDB-lite"/>
    </source>
</evidence>
<organism evidence="2 3">
    <name type="scientific">Aliarcobacter trophiarum LMG 25534</name>
    <dbReference type="NCBI Taxonomy" id="1032241"/>
    <lineage>
        <taxon>Bacteria</taxon>
        <taxon>Pseudomonadati</taxon>
        <taxon>Campylobacterota</taxon>
        <taxon>Epsilonproteobacteria</taxon>
        <taxon>Campylobacterales</taxon>
        <taxon>Arcobacteraceae</taxon>
        <taxon>Aliarcobacter</taxon>
    </lineage>
</organism>
<evidence type="ECO:0000313" key="3">
    <source>
        <dbReference type="Proteomes" id="UP000289132"/>
    </source>
</evidence>
<name>A0ABY0ETM6_9BACT</name>
<keyword evidence="3" id="KW-1185">Reference proteome</keyword>
<evidence type="ECO:0000313" key="2">
    <source>
        <dbReference type="EMBL" id="RXJ85638.1"/>
    </source>
</evidence>
<feature type="region of interest" description="Disordered" evidence="1">
    <location>
        <begin position="1"/>
        <end position="24"/>
    </location>
</feature>
<proteinExistence type="predicted"/>
<reference evidence="2 3" key="1">
    <citation type="submission" date="2017-10" db="EMBL/GenBank/DDBJ databases">
        <title>Genomics of the genus Arcobacter.</title>
        <authorList>
            <person name="Perez-Cataluna A."/>
            <person name="Figueras M.J."/>
        </authorList>
    </citation>
    <scope>NUCLEOTIDE SEQUENCE [LARGE SCALE GENOMIC DNA]</scope>
    <source>
        <strain evidence="2 3">LMG 25534</strain>
    </source>
</reference>
<sequence length="67" mass="7522">MAGCGRDGSNRHTHIQERPIQGQDDHTTICCGDTLSRRGRNRLFCHSGWRPHEHIKAASAAFFLLGH</sequence>